<dbReference type="SUPFAM" id="SSF82866">
    <property type="entry name" value="Multidrug efflux transporter AcrB transmembrane domain"/>
    <property type="match status" value="2"/>
</dbReference>
<gene>
    <name evidence="2" type="ORF">FLL46_10785</name>
</gene>
<comment type="caution">
    <text evidence="2">The sequence shown here is derived from an EMBL/GenBank/DDBJ whole genome shotgun (WGS) entry which is preliminary data.</text>
</comment>
<dbReference type="GO" id="GO:0005886">
    <property type="term" value="C:plasma membrane"/>
    <property type="evidence" value="ECO:0007669"/>
    <property type="project" value="TreeGrafter"/>
</dbReference>
<dbReference type="EMBL" id="VIKS01000006">
    <property type="protein sequence ID" value="TQV87856.1"/>
    <property type="molecule type" value="Genomic_DNA"/>
</dbReference>
<feature type="transmembrane region" description="Helical" evidence="1">
    <location>
        <begin position="635"/>
        <end position="652"/>
    </location>
</feature>
<feature type="transmembrane region" description="Helical" evidence="1">
    <location>
        <begin position="253"/>
        <end position="273"/>
    </location>
</feature>
<dbReference type="RefSeq" id="WP_142893517.1">
    <property type="nucleotide sequence ID" value="NZ_ML660163.1"/>
</dbReference>
<evidence type="ECO:0000256" key="1">
    <source>
        <dbReference type="SAM" id="Phobius"/>
    </source>
</evidence>
<feature type="transmembrane region" description="Helical" evidence="1">
    <location>
        <begin position="338"/>
        <end position="358"/>
    </location>
</feature>
<reference evidence="2 3" key="1">
    <citation type="submission" date="2019-07" db="EMBL/GenBank/DDBJ databases">
        <title>Draft genome for Aliikangiella sp. M105.</title>
        <authorList>
            <person name="Wang G."/>
        </authorList>
    </citation>
    <scope>NUCLEOTIDE SEQUENCE [LARGE SCALE GENOMIC DNA]</scope>
    <source>
        <strain evidence="2 3">M105</strain>
    </source>
</reference>
<dbReference type="Proteomes" id="UP000315439">
    <property type="component" value="Unassembled WGS sequence"/>
</dbReference>
<sequence>MNNKFGLLAWCVGMALLVALASSLFRNGVNIESNILKLLPSSQQDPFSEQAFEQFSQQSMQRLVFLVANKSRVKAKKSAEQLVEKIKSLDDIQSASFGMSSSEQKVQGLFSYLYRHRLVSKNDEKLLNEKKFDDFSDRVIQQLYSPLSGSLAELIPKDPFLLSYRFTSSISNSERNLRLDEGFLIAKVNDVYYVLVTATLKRSAFSPEVQQKVLSAIGEVESDWHNASVGTKLLRTGAVFFASHAQETARNEVSTIGVGSLILVIALVSLAFLSIKPLLLVTTTIFVGVCSGFVTVHYLFGSVHLLTIVFGASLIGVAVDYSFHYFSVEQGSETRSRLSKVFPAITLGLISSVIGYLSLLTTPFPGLQQMATFCISGLVAAYLTVVLLLPSIPLKSRIQGHVLLVCDKIINFAQSGVTKRIWLMTLLIPAVALVTFYSSPQESSDIRQFQNSSVELTQQQQAIQSILLTPAANQFYLVKGKTLEEMLESLENAVPALDRLVESGVIEGYQSISQWLPSLRRQQQVYQLYQRLYQSDALINLANTGIIEEKDIDKFRRDFAETKSQIISSENWLSSPLGKSLSYLWLGDINQQYAAIISIEGINQLEKLEDIDANVVFVDKVSRISELFQIYETRASWLLLVALVLIFTLLSFRYPVVKALLIISSPVIAIASALLGLFLFNIPLSLFNTLALFLVIGIGIDYGLFFAESREASANTLLAVVLSAMTTLFSFGLLALSETPAIHAFGVTMLFGIGTSLVLSPVIGSLVIKLGKHT</sequence>
<accession>A0A545UEF3</accession>
<feature type="transmembrane region" description="Helical" evidence="1">
    <location>
        <begin position="686"/>
        <end position="705"/>
    </location>
</feature>
<feature type="transmembrane region" description="Helical" evidence="1">
    <location>
        <begin position="717"/>
        <end position="736"/>
    </location>
</feature>
<feature type="transmembrane region" description="Helical" evidence="1">
    <location>
        <begin position="742"/>
        <end position="768"/>
    </location>
</feature>
<keyword evidence="1" id="KW-0472">Membrane</keyword>
<feature type="transmembrane region" description="Helical" evidence="1">
    <location>
        <begin position="421"/>
        <end position="439"/>
    </location>
</feature>
<dbReference type="InterPro" id="IPR050545">
    <property type="entry name" value="Mycobact_MmpL"/>
</dbReference>
<feature type="transmembrane region" description="Helical" evidence="1">
    <location>
        <begin position="278"/>
        <end position="300"/>
    </location>
</feature>
<dbReference type="PANTHER" id="PTHR33406:SF13">
    <property type="entry name" value="MEMBRANE PROTEIN YDFJ"/>
    <property type="match status" value="1"/>
</dbReference>
<evidence type="ECO:0000313" key="2">
    <source>
        <dbReference type="EMBL" id="TQV87856.1"/>
    </source>
</evidence>
<proteinExistence type="predicted"/>
<dbReference type="AlphaFoldDB" id="A0A545UEF3"/>
<evidence type="ECO:0000313" key="3">
    <source>
        <dbReference type="Proteomes" id="UP000315439"/>
    </source>
</evidence>
<protein>
    <recommendedName>
        <fullName evidence="4">MMPL family transporter</fullName>
    </recommendedName>
</protein>
<feature type="transmembrane region" description="Helical" evidence="1">
    <location>
        <begin position="306"/>
        <end position="326"/>
    </location>
</feature>
<keyword evidence="3" id="KW-1185">Reference proteome</keyword>
<organism evidence="2 3">
    <name type="scientific">Aliikangiella coralliicola</name>
    <dbReference type="NCBI Taxonomy" id="2592383"/>
    <lineage>
        <taxon>Bacteria</taxon>
        <taxon>Pseudomonadati</taxon>
        <taxon>Pseudomonadota</taxon>
        <taxon>Gammaproteobacteria</taxon>
        <taxon>Oceanospirillales</taxon>
        <taxon>Pleioneaceae</taxon>
        <taxon>Aliikangiella</taxon>
    </lineage>
</organism>
<keyword evidence="1" id="KW-0812">Transmembrane</keyword>
<name>A0A545UEF3_9GAMM</name>
<feature type="transmembrane region" description="Helical" evidence="1">
    <location>
        <begin position="659"/>
        <end position="680"/>
    </location>
</feature>
<evidence type="ECO:0008006" key="4">
    <source>
        <dbReference type="Google" id="ProtNLM"/>
    </source>
</evidence>
<dbReference type="OrthoDB" id="9780358at2"/>
<dbReference type="Gene3D" id="1.20.1640.10">
    <property type="entry name" value="Multidrug efflux transporter AcrB transmembrane domain"/>
    <property type="match status" value="2"/>
</dbReference>
<dbReference type="PANTHER" id="PTHR33406">
    <property type="entry name" value="MEMBRANE PROTEIN MJ1562-RELATED"/>
    <property type="match status" value="1"/>
</dbReference>
<keyword evidence="1" id="KW-1133">Transmembrane helix</keyword>
<feature type="transmembrane region" description="Helical" evidence="1">
    <location>
        <begin position="370"/>
        <end position="389"/>
    </location>
</feature>